<reference evidence="2 3" key="1">
    <citation type="journal article" date="2018" name="Sci. Rep.">
        <title>Comparative analysis of the Pocillopora damicornis genome highlights role of immune system in coral evolution.</title>
        <authorList>
            <person name="Cunning R."/>
            <person name="Bay R.A."/>
            <person name="Gillette P."/>
            <person name="Baker A.C."/>
            <person name="Traylor-Knowles N."/>
        </authorList>
    </citation>
    <scope>NUCLEOTIDE SEQUENCE [LARGE SCALE GENOMIC DNA]</scope>
    <source>
        <strain evidence="2">RSMAS</strain>
        <tissue evidence="2">Whole animal</tissue>
    </source>
</reference>
<gene>
    <name evidence="2" type="ORF">pdam_00025011</name>
</gene>
<evidence type="ECO:0000313" key="3">
    <source>
        <dbReference type="Proteomes" id="UP000275408"/>
    </source>
</evidence>
<accession>A0A3M6TEY8</accession>
<evidence type="ECO:0000256" key="1">
    <source>
        <dbReference type="SAM" id="MobiDB-lite"/>
    </source>
</evidence>
<name>A0A3M6TEY8_POCDA</name>
<feature type="compositionally biased region" description="Polar residues" evidence="1">
    <location>
        <begin position="82"/>
        <end position="93"/>
    </location>
</feature>
<comment type="caution">
    <text evidence="2">The sequence shown here is derived from an EMBL/GenBank/DDBJ whole genome shotgun (WGS) entry which is preliminary data.</text>
</comment>
<dbReference type="EMBL" id="RCHS01003759">
    <property type="protein sequence ID" value="RMX39911.1"/>
    <property type="molecule type" value="Genomic_DNA"/>
</dbReference>
<evidence type="ECO:0000313" key="2">
    <source>
        <dbReference type="EMBL" id="RMX39911.1"/>
    </source>
</evidence>
<proteinExistence type="predicted"/>
<protein>
    <submittedName>
        <fullName evidence="2">Uncharacterized protein</fullName>
    </submittedName>
</protein>
<feature type="compositionally biased region" description="Pro residues" evidence="1">
    <location>
        <begin position="97"/>
        <end position="108"/>
    </location>
</feature>
<keyword evidence="3" id="KW-1185">Reference proteome</keyword>
<organism evidence="2 3">
    <name type="scientific">Pocillopora damicornis</name>
    <name type="common">Cauliflower coral</name>
    <name type="synonym">Millepora damicornis</name>
    <dbReference type="NCBI Taxonomy" id="46731"/>
    <lineage>
        <taxon>Eukaryota</taxon>
        <taxon>Metazoa</taxon>
        <taxon>Cnidaria</taxon>
        <taxon>Anthozoa</taxon>
        <taxon>Hexacorallia</taxon>
        <taxon>Scleractinia</taxon>
        <taxon>Astrocoeniina</taxon>
        <taxon>Pocilloporidae</taxon>
        <taxon>Pocillopora</taxon>
    </lineage>
</organism>
<dbReference type="Proteomes" id="UP000275408">
    <property type="component" value="Unassembled WGS sequence"/>
</dbReference>
<dbReference type="AlphaFoldDB" id="A0A3M6TEY8"/>
<sequence>MIQQENVKEKLLKQESNHTKFYNQNTKELLPLQTGEVIQVAPKQGDKQQKWFKAQMEDQVDIRSYEVRAAKPPRPHAIGQPAQENFVGQTKQTEPTIVPPEQEPPPSPNKLAAVVTRNRQVSRVPQYLQDFVSVK</sequence>
<feature type="region of interest" description="Disordered" evidence="1">
    <location>
        <begin position="72"/>
        <end position="110"/>
    </location>
</feature>